<gene>
    <name evidence="6" type="primary">LOC129341955</name>
</gene>
<evidence type="ECO:0000256" key="2">
    <source>
        <dbReference type="ARBA" id="ARBA00022603"/>
    </source>
</evidence>
<dbReference type="GO" id="GO:0008757">
    <property type="term" value="F:S-adenosylmethionine-dependent methyltransferase activity"/>
    <property type="evidence" value="ECO:0007669"/>
    <property type="project" value="UniProtKB-ARBA"/>
</dbReference>
<dbReference type="NCBIfam" id="NF041360">
    <property type="entry name" value="GntF_guanitoxin"/>
    <property type="match status" value="1"/>
</dbReference>
<evidence type="ECO:0000256" key="1">
    <source>
        <dbReference type="ARBA" id="ARBA00007996"/>
    </source>
</evidence>
<dbReference type="GO" id="GO:0008170">
    <property type="term" value="F:N-methyltransferase activity"/>
    <property type="evidence" value="ECO:0007669"/>
    <property type="project" value="TreeGrafter"/>
</dbReference>
<keyword evidence="5" id="KW-1185">Reference proteome</keyword>
<dbReference type="CDD" id="cd02440">
    <property type="entry name" value="AdoMet_MTases"/>
    <property type="match status" value="1"/>
</dbReference>
<dbReference type="Proteomes" id="UP001190640">
    <property type="component" value="Chromosome 14"/>
</dbReference>
<keyword evidence="3" id="KW-0808">Transferase</keyword>
<dbReference type="Gene3D" id="3.40.50.150">
    <property type="entry name" value="Vaccinia Virus protein VP39"/>
    <property type="match status" value="2"/>
</dbReference>
<dbReference type="PANTHER" id="PTHR10867:SF32">
    <property type="entry name" value="NICOTINAMIDE N-METHYLTRANSFERASE"/>
    <property type="match status" value="1"/>
</dbReference>
<reference evidence="6" key="1">
    <citation type="submission" date="2025-08" db="UniProtKB">
        <authorList>
            <consortium name="RefSeq"/>
        </authorList>
    </citation>
    <scope>IDENTIFICATION</scope>
    <source>
        <tissue evidence="6">Blood</tissue>
    </source>
</reference>
<dbReference type="GeneID" id="129341955"/>
<keyword evidence="2" id="KW-0489">Methyltransferase</keyword>
<keyword evidence="4" id="KW-0949">S-adenosyl-L-methionine</keyword>
<dbReference type="InterPro" id="IPR029063">
    <property type="entry name" value="SAM-dependent_MTases_sf"/>
</dbReference>
<proteinExistence type="inferred from homology"/>
<evidence type="ECO:0000256" key="3">
    <source>
        <dbReference type="ARBA" id="ARBA00022679"/>
    </source>
</evidence>
<dbReference type="GO" id="GO:0005829">
    <property type="term" value="C:cytosol"/>
    <property type="evidence" value="ECO:0007669"/>
    <property type="project" value="TreeGrafter"/>
</dbReference>
<dbReference type="AlphaFoldDB" id="A0AA97KBA2"/>
<dbReference type="RefSeq" id="XP_054853297.1">
    <property type="nucleotide sequence ID" value="XM_054997322.1"/>
</dbReference>
<dbReference type="GO" id="GO:0032259">
    <property type="term" value="P:methylation"/>
    <property type="evidence" value="ECO:0007669"/>
    <property type="project" value="UniProtKB-KW"/>
</dbReference>
<dbReference type="Pfam" id="PF01234">
    <property type="entry name" value="NNMT_PNMT_TEMT"/>
    <property type="match status" value="2"/>
</dbReference>
<comment type="similarity">
    <text evidence="1">Belongs to the class I-like SAM-binding methyltransferase superfamily. NNMT/PNMT/TEMT family.</text>
</comment>
<evidence type="ECO:0000313" key="6">
    <source>
        <dbReference type="RefSeq" id="XP_054853297.1"/>
    </source>
</evidence>
<dbReference type="InterPro" id="IPR000940">
    <property type="entry name" value="NNMT_TEMT_trans"/>
</dbReference>
<accession>A0AA97KBA2</accession>
<dbReference type="FunFam" id="3.40.50.150:FF:000065">
    <property type="entry name" value="Phenylethanolamine N-methyltransferase"/>
    <property type="match status" value="1"/>
</dbReference>
<dbReference type="SUPFAM" id="SSF53335">
    <property type="entry name" value="S-adenosyl-L-methionine-dependent methyltransferases"/>
    <property type="match status" value="2"/>
</dbReference>
<evidence type="ECO:0000313" key="5">
    <source>
        <dbReference type="Proteomes" id="UP001190640"/>
    </source>
</evidence>
<dbReference type="InterPro" id="IPR053384">
    <property type="entry name" value="SAM-dep_methyltransferase"/>
</dbReference>
<sequence>MAEFTARDIYQAEFDPRAYLEYFNFGGGTLGDEAIEFYLGHFCKTFASGRLKGDTLVDLGSGPTIHQFLSACESFGSIVASEPVDRNRQEIEKWLKNKPGAFDWTPIVKYVCELEGNRLGDTMEGNFIGKEDYKQHFAPKDYIKTYYSLSNDCHAENTILTFSLKNLHRAFISGGIKGDTLIDIGSGPTIYQFLSACESFREIIATDYTDQNREELQRWLRKEPGAFDWSSVVKYACELEGDREKWIEKEEKVRRTIKQVLKCDVTQANPLAPLELPPADCVLSLLCLESACEDLPTYCSALKNISSLVKPGGHLLLVTCLKGNFYMVGQNCFFCLYLEQETVDDAVRGAGFDIVWSELNQVSYSLDVSNNRGTYVLVAQKRQ</sequence>
<dbReference type="PROSITE" id="PS51681">
    <property type="entry name" value="SAM_MT_NNMT_PNMT_TEMT"/>
    <property type="match status" value="2"/>
</dbReference>
<organism evidence="5 6">
    <name type="scientific">Eublepharis macularius</name>
    <name type="common">Leopard gecko</name>
    <name type="synonym">Cyrtodactylus macularius</name>
    <dbReference type="NCBI Taxonomy" id="481883"/>
    <lineage>
        <taxon>Eukaryota</taxon>
        <taxon>Metazoa</taxon>
        <taxon>Chordata</taxon>
        <taxon>Craniata</taxon>
        <taxon>Vertebrata</taxon>
        <taxon>Euteleostomi</taxon>
        <taxon>Lepidosauria</taxon>
        <taxon>Squamata</taxon>
        <taxon>Bifurcata</taxon>
        <taxon>Gekkota</taxon>
        <taxon>Eublepharidae</taxon>
        <taxon>Eublepharinae</taxon>
        <taxon>Eublepharis</taxon>
    </lineage>
</organism>
<dbReference type="PANTHER" id="PTHR10867">
    <property type="entry name" value="NNMT/PNMT/TEMT FAMILY MEMBER"/>
    <property type="match status" value="1"/>
</dbReference>
<protein>
    <submittedName>
        <fullName evidence="6">Nicotinamide N-methyltransferase-like isoform X2</fullName>
    </submittedName>
</protein>
<evidence type="ECO:0000256" key="4">
    <source>
        <dbReference type="ARBA" id="ARBA00022691"/>
    </source>
</evidence>
<name>A0AA97KBA2_EUBMA</name>